<organism evidence="1">
    <name type="scientific">Brassica cretica</name>
    <name type="common">Mustard</name>
    <dbReference type="NCBI Taxonomy" id="69181"/>
    <lineage>
        <taxon>Eukaryota</taxon>
        <taxon>Viridiplantae</taxon>
        <taxon>Streptophyta</taxon>
        <taxon>Embryophyta</taxon>
        <taxon>Tracheophyta</taxon>
        <taxon>Spermatophyta</taxon>
        <taxon>Magnoliopsida</taxon>
        <taxon>eudicotyledons</taxon>
        <taxon>Gunneridae</taxon>
        <taxon>Pentapetalae</taxon>
        <taxon>rosids</taxon>
        <taxon>malvids</taxon>
        <taxon>Brassicales</taxon>
        <taxon>Brassicaceae</taxon>
        <taxon>Brassiceae</taxon>
        <taxon>Brassica</taxon>
    </lineage>
</organism>
<comment type="caution">
    <text evidence="1">The sequence shown here is derived from an EMBL/GenBank/DDBJ whole genome shotgun (WGS) entry which is preliminary data.</text>
</comment>
<dbReference type="EMBL" id="QGKY02000190">
    <property type="protein sequence ID" value="KAF2591420.1"/>
    <property type="molecule type" value="Genomic_DNA"/>
</dbReference>
<sequence>MDILSVFGQKFVRNFRRISLPSEWPSEWSVFSCSELRCHLITDLKFLAGTPPKLHWNTLEQKPAKENHRELSRRSKAHHHNAIAFVFEIPTFK</sequence>
<dbReference type="AlphaFoldDB" id="A0A8S9K8T4"/>
<evidence type="ECO:0000313" key="1">
    <source>
        <dbReference type="EMBL" id="KAF2591420.1"/>
    </source>
</evidence>
<protein>
    <submittedName>
        <fullName evidence="1">Uncharacterized protein</fullName>
    </submittedName>
</protein>
<reference evidence="1" key="1">
    <citation type="submission" date="2019-12" db="EMBL/GenBank/DDBJ databases">
        <title>Genome sequencing and annotation of Brassica cretica.</title>
        <authorList>
            <person name="Studholme D.J."/>
            <person name="Sarris P.F."/>
        </authorList>
    </citation>
    <scope>NUCLEOTIDE SEQUENCE</scope>
    <source>
        <strain evidence="1">PFS-102/07</strain>
        <tissue evidence="1">Leaf</tissue>
    </source>
</reference>
<accession>A0A8S9K8T4</accession>
<gene>
    <name evidence="1" type="ORF">F2Q70_00040584</name>
</gene>
<proteinExistence type="predicted"/>
<name>A0A8S9K8T4_BRACR</name>